<protein>
    <submittedName>
        <fullName evidence="3">Uncharacterized protein LOC111088317 isoform X1</fullName>
    </submittedName>
</protein>
<reference evidence="3" key="1">
    <citation type="submission" date="2025-08" db="UniProtKB">
        <authorList>
            <consortium name="RefSeq"/>
        </authorList>
    </citation>
    <scope>IDENTIFICATION</scope>
    <source>
        <tissue evidence="3">Muscle</tissue>
    </source>
</reference>
<feature type="compositionally biased region" description="Basic and acidic residues" evidence="1">
    <location>
        <begin position="94"/>
        <end position="106"/>
    </location>
</feature>
<name>A0ABM1TD21_LIMPO</name>
<evidence type="ECO:0000256" key="1">
    <source>
        <dbReference type="SAM" id="MobiDB-lite"/>
    </source>
</evidence>
<dbReference type="Proteomes" id="UP000694941">
    <property type="component" value="Unplaced"/>
</dbReference>
<evidence type="ECO:0000313" key="2">
    <source>
        <dbReference type="Proteomes" id="UP000694941"/>
    </source>
</evidence>
<sequence length="268" mass="31076">MRSVREESDNGDASEDTVENKYSAVSEGMVTNNNVDSSDPDLIPLRNFMTNFQRTNTLRKKEPPIRKCTFNSASRSLYYEKQRDCDEYSNTSSPERHSLKNNKSLDEDNGGFSDEELLFRSTARPRSAGFQHPRLDPWSDDDDGTKAEFTGDQGPENTKKIARNRYYKRPFYGEQQPISKTLPNRRRMNSSRLQLRKHQRAPRAAYNVDTDRSQVLIPHQTSLKYLYPEIQVKYPKYDVRVKTFSTSTPFSRIQDTYNSCFFGSSSKI</sequence>
<accession>A0ABM1TD21</accession>
<feature type="compositionally biased region" description="Acidic residues" evidence="1">
    <location>
        <begin position="107"/>
        <end position="116"/>
    </location>
</feature>
<organism evidence="2 3">
    <name type="scientific">Limulus polyphemus</name>
    <name type="common">Atlantic horseshoe crab</name>
    <dbReference type="NCBI Taxonomy" id="6850"/>
    <lineage>
        <taxon>Eukaryota</taxon>
        <taxon>Metazoa</taxon>
        <taxon>Ecdysozoa</taxon>
        <taxon>Arthropoda</taxon>
        <taxon>Chelicerata</taxon>
        <taxon>Merostomata</taxon>
        <taxon>Xiphosura</taxon>
        <taxon>Limulidae</taxon>
        <taxon>Limulus</taxon>
    </lineage>
</organism>
<feature type="region of interest" description="Disordered" evidence="1">
    <location>
        <begin position="85"/>
        <end position="158"/>
    </location>
</feature>
<feature type="region of interest" description="Disordered" evidence="1">
    <location>
        <begin position="1"/>
        <end position="40"/>
    </location>
</feature>
<gene>
    <name evidence="3" type="primary">LOC111088317</name>
</gene>
<proteinExistence type="predicted"/>
<dbReference type="RefSeq" id="XP_022253777.1">
    <property type="nucleotide sequence ID" value="XM_022398069.1"/>
</dbReference>
<dbReference type="GeneID" id="111088317"/>
<evidence type="ECO:0000313" key="3">
    <source>
        <dbReference type="RefSeq" id="XP_022253777.1"/>
    </source>
</evidence>
<keyword evidence="2" id="KW-1185">Reference proteome</keyword>